<sequence length="298" mass="32639">MRLMRSVLFVPGHRESWPAKAVASGADGVILDLEDSVPLAMKEEARHIVAASIRELARGLRKIGIYVRLNALESGLSGDDIEKVAIPGLDGFVLPKTYGERDIIEFDALVTHYERRNGVEPGTIEFILSMETAQAYAACERMIAASPRVATLFAGTAKDADVSRSIGFQFTPEGLETLYLRSRALLAVRAAGLQFPIVGLWQDLNDPEGMRRFTEQNRQLGFRGQVLIHPSHVAVANEVYAPSADDVAFYAGMIEAFEKAEAEGIAAISYEGHHIDYAHVKTAREVLALHHALTENAN</sequence>
<protein>
    <submittedName>
        <fullName evidence="7">Citryl-CoA lyase</fullName>
    </submittedName>
</protein>
<dbReference type="PANTHER" id="PTHR32308">
    <property type="entry name" value="LYASE BETA SUBUNIT, PUTATIVE (AFU_ORTHOLOGUE AFUA_4G13030)-RELATED"/>
    <property type="match status" value="1"/>
</dbReference>
<keyword evidence="2 5" id="KW-0479">Metal-binding</keyword>
<dbReference type="SUPFAM" id="SSF51621">
    <property type="entry name" value="Phosphoenolpyruvate/pyruvate domain"/>
    <property type="match status" value="1"/>
</dbReference>
<feature type="domain" description="HpcH/HpaI aldolase/citrate lyase" evidence="6">
    <location>
        <begin position="5"/>
        <end position="230"/>
    </location>
</feature>
<organism evidence="7 8">
    <name type="scientific">Burkholderia diffusa</name>
    <dbReference type="NCBI Taxonomy" id="488732"/>
    <lineage>
        <taxon>Bacteria</taxon>
        <taxon>Pseudomonadati</taxon>
        <taxon>Pseudomonadota</taxon>
        <taxon>Betaproteobacteria</taxon>
        <taxon>Burkholderiales</taxon>
        <taxon>Burkholderiaceae</taxon>
        <taxon>Burkholderia</taxon>
        <taxon>Burkholderia cepacia complex</taxon>
    </lineage>
</organism>
<dbReference type="Proteomes" id="UP000063236">
    <property type="component" value="Unassembled WGS sequence"/>
</dbReference>
<evidence type="ECO:0000256" key="5">
    <source>
        <dbReference type="PIRSR" id="PIRSR015582-2"/>
    </source>
</evidence>
<reference evidence="7 8" key="1">
    <citation type="submission" date="2015-11" db="EMBL/GenBank/DDBJ databases">
        <title>Expanding the genomic diversity of Burkholderia species for the development of highly accurate diagnostics.</title>
        <authorList>
            <person name="Sahl J."/>
            <person name="Keim P."/>
            <person name="Wagner D."/>
        </authorList>
    </citation>
    <scope>NUCLEOTIDE SEQUENCE [LARGE SCALE GENOMIC DNA]</scope>
    <source>
        <strain evidence="7 8">MSMB378WGS</strain>
    </source>
</reference>
<evidence type="ECO:0000259" key="6">
    <source>
        <dbReference type="Pfam" id="PF03328"/>
    </source>
</evidence>
<evidence type="ECO:0000313" key="7">
    <source>
        <dbReference type="EMBL" id="KWF46793.1"/>
    </source>
</evidence>
<dbReference type="RefSeq" id="WP_060188551.1">
    <property type="nucleotide sequence ID" value="NZ_LPJS01000026.1"/>
</dbReference>
<dbReference type="InterPro" id="IPR015813">
    <property type="entry name" value="Pyrv/PenolPyrv_kinase-like_dom"/>
</dbReference>
<evidence type="ECO:0000256" key="1">
    <source>
        <dbReference type="ARBA" id="ARBA00001946"/>
    </source>
</evidence>
<evidence type="ECO:0000256" key="4">
    <source>
        <dbReference type="PIRSR" id="PIRSR015582-1"/>
    </source>
</evidence>
<evidence type="ECO:0000313" key="8">
    <source>
        <dbReference type="Proteomes" id="UP000063236"/>
    </source>
</evidence>
<keyword evidence="7" id="KW-0456">Lyase</keyword>
<dbReference type="GO" id="GO:0016829">
    <property type="term" value="F:lyase activity"/>
    <property type="evidence" value="ECO:0007669"/>
    <property type="project" value="UniProtKB-KW"/>
</dbReference>
<keyword evidence="3 5" id="KW-0460">Magnesium</keyword>
<proteinExistence type="predicted"/>
<dbReference type="InterPro" id="IPR040442">
    <property type="entry name" value="Pyrv_kinase-like_dom_sf"/>
</dbReference>
<dbReference type="PANTHER" id="PTHR32308:SF0">
    <property type="entry name" value="HPCH_HPAI ALDOLASE_CITRATE LYASE DOMAIN-CONTAINING PROTEIN"/>
    <property type="match status" value="1"/>
</dbReference>
<name>A0AAW3PB08_9BURK</name>
<evidence type="ECO:0000256" key="2">
    <source>
        <dbReference type="ARBA" id="ARBA00022723"/>
    </source>
</evidence>
<feature type="binding site" evidence="5">
    <location>
        <position position="161"/>
    </location>
    <ligand>
        <name>Mg(2+)</name>
        <dbReference type="ChEBI" id="CHEBI:18420"/>
    </ligand>
</feature>
<feature type="binding site" evidence="4">
    <location>
        <position position="68"/>
    </location>
    <ligand>
        <name>substrate</name>
    </ligand>
</feature>
<dbReference type="InterPro" id="IPR005000">
    <property type="entry name" value="Aldolase/citrate-lyase_domain"/>
</dbReference>
<dbReference type="Gene3D" id="3.20.20.60">
    <property type="entry name" value="Phosphoenolpyruvate-binding domains"/>
    <property type="match status" value="1"/>
</dbReference>
<evidence type="ECO:0000256" key="3">
    <source>
        <dbReference type="ARBA" id="ARBA00022842"/>
    </source>
</evidence>
<dbReference type="Pfam" id="PF03328">
    <property type="entry name" value="HpcH_HpaI"/>
    <property type="match status" value="1"/>
</dbReference>
<dbReference type="EMBL" id="LPJV01000059">
    <property type="protein sequence ID" value="KWF46793.1"/>
    <property type="molecule type" value="Genomic_DNA"/>
</dbReference>
<dbReference type="GO" id="GO:0006107">
    <property type="term" value="P:oxaloacetate metabolic process"/>
    <property type="evidence" value="ECO:0007669"/>
    <property type="project" value="TreeGrafter"/>
</dbReference>
<dbReference type="InterPro" id="IPR011206">
    <property type="entry name" value="Citrate_lyase_beta/mcl1/mcl2"/>
</dbReference>
<dbReference type="GO" id="GO:0000287">
    <property type="term" value="F:magnesium ion binding"/>
    <property type="evidence" value="ECO:0007669"/>
    <property type="project" value="TreeGrafter"/>
</dbReference>
<feature type="binding site" evidence="5">
    <location>
        <position position="131"/>
    </location>
    <ligand>
        <name>Mg(2+)</name>
        <dbReference type="ChEBI" id="CHEBI:18420"/>
    </ligand>
</feature>
<gene>
    <name evidence="7" type="ORF">WL88_26175</name>
</gene>
<dbReference type="PIRSF" id="PIRSF015582">
    <property type="entry name" value="Cit_lyase_B"/>
    <property type="match status" value="1"/>
</dbReference>
<accession>A0AAW3PB08</accession>
<comment type="cofactor">
    <cofactor evidence="1">
        <name>Mg(2+)</name>
        <dbReference type="ChEBI" id="CHEBI:18420"/>
    </cofactor>
</comment>
<dbReference type="AlphaFoldDB" id="A0AAW3PB08"/>
<comment type="caution">
    <text evidence="7">The sequence shown here is derived from an EMBL/GenBank/DDBJ whole genome shotgun (WGS) entry which is preliminary data.</text>
</comment>
<feature type="binding site" evidence="4">
    <location>
        <position position="131"/>
    </location>
    <ligand>
        <name>substrate</name>
    </ligand>
</feature>